<evidence type="ECO:0000256" key="9">
    <source>
        <dbReference type="ARBA" id="ARBA00023128"/>
    </source>
</evidence>
<evidence type="ECO:0000313" key="14">
    <source>
        <dbReference type="EMBL" id="QTA72529.1"/>
    </source>
</evidence>
<dbReference type="Pfam" id="PF00895">
    <property type="entry name" value="ATP-synt_8"/>
    <property type="match status" value="1"/>
</dbReference>
<dbReference type="AlphaFoldDB" id="A0A8A3WJ52"/>
<feature type="transmembrane region" description="Helical" evidence="13">
    <location>
        <begin position="6"/>
        <end position="25"/>
    </location>
</feature>
<dbReference type="InterPro" id="IPR050635">
    <property type="entry name" value="ATPase_protein_8"/>
</dbReference>
<dbReference type="GeneID" id="69228408"/>
<keyword evidence="10 13" id="KW-0472">Membrane</keyword>
<proteinExistence type="inferred from homology"/>
<dbReference type="GO" id="GO:0045259">
    <property type="term" value="C:proton-transporting ATP synthase complex"/>
    <property type="evidence" value="ECO:0007669"/>
    <property type="project" value="UniProtKB-KW"/>
</dbReference>
<comment type="subcellular location">
    <subcellularLocation>
        <location evidence="1 12">Mitochondrion membrane</location>
        <topology evidence="1 12">Single-pass membrane protein</topology>
    </subcellularLocation>
</comment>
<keyword evidence="11" id="KW-0066">ATP synthesis</keyword>
<evidence type="ECO:0000256" key="6">
    <source>
        <dbReference type="ARBA" id="ARBA00022781"/>
    </source>
</evidence>
<evidence type="ECO:0000256" key="11">
    <source>
        <dbReference type="ARBA" id="ARBA00023310"/>
    </source>
</evidence>
<reference evidence="14" key="1">
    <citation type="journal article" name="Sci. Rep.">
        <title>Mitogenome analyses elucidate the evolutionary relationships of a probable Eocene wet tropics relic in the xerophile lizard genus Acanthodactylus.</title>
        <authorList>
            <person name="Kirchhof S."/>
            <person name="Lyra M.L."/>
            <person name="Rodriguez A."/>
            <person name="Ineich I."/>
            <person name="Muller J."/>
            <person name="Rodel M.O."/>
            <person name="Trape J.F."/>
            <person name="Vences M."/>
            <person name="Boissinot S."/>
        </authorList>
    </citation>
    <scope>NUCLEOTIDE SEQUENCE</scope>
</reference>
<keyword evidence="5 12" id="KW-0812">Transmembrane</keyword>
<geneLocation type="mitochondrion" evidence="14"/>
<keyword evidence="8 12" id="KW-0406">Ion transport</keyword>
<evidence type="ECO:0000256" key="10">
    <source>
        <dbReference type="ARBA" id="ARBA00023136"/>
    </source>
</evidence>
<gene>
    <name evidence="14" type="primary">ATP8</name>
</gene>
<evidence type="ECO:0000256" key="8">
    <source>
        <dbReference type="ARBA" id="ARBA00023065"/>
    </source>
</evidence>
<keyword evidence="9 12" id="KW-0496">Mitochondrion</keyword>
<evidence type="ECO:0000256" key="5">
    <source>
        <dbReference type="ARBA" id="ARBA00022692"/>
    </source>
</evidence>
<dbReference type="PANTHER" id="PTHR39937">
    <property type="entry name" value="ATP SYNTHASE PROTEIN 8"/>
    <property type="match status" value="1"/>
</dbReference>
<evidence type="ECO:0000256" key="7">
    <source>
        <dbReference type="ARBA" id="ARBA00022989"/>
    </source>
</evidence>
<dbReference type="RefSeq" id="YP_010234376.1">
    <property type="nucleotide sequence ID" value="NC_059771.1"/>
</dbReference>
<organism evidence="14">
    <name type="scientific">Gallotia atlantica</name>
    <name type="common">Atlantic lizard</name>
    <dbReference type="NCBI Taxonomy" id="39309"/>
    <lineage>
        <taxon>Eukaryota</taxon>
        <taxon>Metazoa</taxon>
        <taxon>Chordata</taxon>
        <taxon>Craniata</taxon>
        <taxon>Vertebrata</taxon>
        <taxon>Euteleostomi</taxon>
        <taxon>Lepidosauria</taxon>
        <taxon>Squamata</taxon>
        <taxon>Bifurcata</taxon>
        <taxon>Unidentata</taxon>
        <taxon>Episquamata</taxon>
        <taxon>Laterata</taxon>
        <taxon>Lacertibaenia</taxon>
        <taxon>Lacertidae</taxon>
        <taxon>Gallotia</taxon>
    </lineage>
</organism>
<dbReference type="GO" id="GO:0015078">
    <property type="term" value="F:proton transmembrane transporter activity"/>
    <property type="evidence" value="ECO:0007669"/>
    <property type="project" value="InterPro"/>
</dbReference>
<protein>
    <recommendedName>
        <fullName evidence="12">ATP synthase complex subunit 8</fullName>
    </recommendedName>
</protein>
<evidence type="ECO:0000256" key="2">
    <source>
        <dbReference type="ARBA" id="ARBA00008892"/>
    </source>
</evidence>
<dbReference type="CTD" id="4509"/>
<evidence type="ECO:0000256" key="4">
    <source>
        <dbReference type="ARBA" id="ARBA00022547"/>
    </source>
</evidence>
<evidence type="ECO:0000256" key="3">
    <source>
        <dbReference type="ARBA" id="ARBA00022448"/>
    </source>
</evidence>
<evidence type="ECO:0000256" key="1">
    <source>
        <dbReference type="ARBA" id="ARBA00004304"/>
    </source>
</evidence>
<sequence length="54" mass="6537">MPQLNPTPWFLIFVLTWTTLLIIMLPKILNLFPTTQATYNQKNNFTTNWNWPWL</sequence>
<evidence type="ECO:0000256" key="13">
    <source>
        <dbReference type="SAM" id="Phobius"/>
    </source>
</evidence>
<keyword evidence="6 12" id="KW-0375">Hydrogen ion transport</keyword>
<evidence type="ECO:0000256" key="12">
    <source>
        <dbReference type="RuleBase" id="RU003661"/>
    </source>
</evidence>
<dbReference type="InterPro" id="IPR001421">
    <property type="entry name" value="ATP8_metazoa"/>
</dbReference>
<name>A0A8A3WJ52_9SAUR</name>
<dbReference type="PANTHER" id="PTHR39937:SF1">
    <property type="entry name" value="ATP SYNTHASE PROTEIN 8"/>
    <property type="match status" value="1"/>
</dbReference>
<dbReference type="GO" id="GO:0015986">
    <property type="term" value="P:proton motive force-driven ATP synthesis"/>
    <property type="evidence" value="ECO:0007669"/>
    <property type="project" value="InterPro"/>
</dbReference>
<dbReference type="EMBL" id="MW496111">
    <property type="protein sequence ID" value="QTA72529.1"/>
    <property type="molecule type" value="Genomic_DNA"/>
</dbReference>
<dbReference type="GO" id="GO:0031966">
    <property type="term" value="C:mitochondrial membrane"/>
    <property type="evidence" value="ECO:0007669"/>
    <property type="project" value="UniProtKB-SubCell"/>
</dbReference>
<keyword evidence="3 12" id="KW-0813">Transport</keyword>
<keyword evidence="4 12" id="KW-0138">CF(0)</keyword>
<comment type="similarity">
    <text evidence="2 12">Belongs to the ATPase protein 8 family.</text>
</comment>
<accession>A0A8A3WJ52</accession>
<keyword evidence="7 13" id="KW-1133">Transmembrane helix</keyword>